<keyword evidence="3" id="KW-1185">Reference proteome</keyword>
<feature type="region of interest" description="Disordered" evidence="1">
    <location>
        <begin position="55"/>
        <end position="99"/>
    </location>
</feature>
<comment type="caution">
    <text evidence="2">The sequence shown here is derived from an EMBL/GenBank/DDBJ whole genome shotgun (WGS) entry which is preliminary data.</text>
</comment>
<dbReference type="Proteomes" id="UP001148614">
    <property type="component" value="Unassembled WGS sequence"/>
</dbReference>
<dbReference type="AlphaFoldDB" id="A0A9W8NNI4"/>
<evidence type="ECO:0000256" key="1">
    <source>
        <dbReference type="SAM" id="MobiDB-lite"/>
    </source>
</evidence>
<sequence length="99" mass="11035">MSWKTHSEAISTMMRGAVKERAAVSIMPPSREIQMIARVSSLRWRISLLYSVHKQSSPSRVGAGSAVGNLDADNSGAMNRLRPEEKRKKNLCRRDAAPR</sequence>
<organism evidence="2 3">
    <name type="scientific">Xylaria arbuscula</name>
    <dbReference type="NCBI Taxonomy" id="114810"/>
    <lineage>
        <taxon>Eukaryota</taxon>
        <taxon>Fungi</taxon>
        <taxon>Dikarya</taxon>
        <taxon>Ascomycota</taxon>
        <taxon>Pezizomycotina</taxon>
        <taxon>Sordariomycetes</taxon>
        <taxon>Xylariomycetidae</taxon>
        <taxon>Xylariales</taxon>
        <taxon>Xylariaceae</taxon>
        <taxon>Xylaria</taxon>
    </lineage>
</organism>
<reference evidence="2" key="1">
    <citation type="submission" date="2022-07" db="EMBL/GenBank/DDBJ databases">
        <title>Genome Sequence of Xylaria arbuscula.</title>
        <authorList>
            <person name="Buettner E."/>
        </authorList>
    </citation>
    <scope>NUCLEOTIDE SEQUENCE</scope>
    <source>
        <strain evidence="2">VT107</strain>
    </source>
</reference>
<name>A0A9W8NNI4_9PEZI</name>
<evidence type="ECO:0000313" key="3">
    <source>
        <dbReference type="Proteomes" id="UP001148614"/>
    </source>
</evidence>
<evidence type="ECO:0000313" key="2">
    <source>
        <dbReference type="EMBL" id="KAJ3579920.1"/>
    </source>
</evidence>
<proteinExistence type="predicted"/>
<accession>A0A9W8NNI4</accession>
<gene>
    <name evidence="2" type="ORF">NPX13_g646</name>
</gene>
<dbReference type="EMBL" id="JANPWZ010000045">
    <property type="protein sequence ID" value="KAJ3579920.1"/>
    <property type="molecule type" value="Genomic_DNA"/>
</dbReference>
<feature type="compositionally biased region" description="Basic and acidic residues" evidence="1">
    <location>
        <begin position="81"/>
        <end position="99"/>
    </location>
</feature>
<protein>
    <submittedName>
        <fullName evidence="2">Uncharacterized protein</fullName>
    </submittedName>
</protein>